<dbReference type="Proteomes" id="UP000255164">
    <property type="component" value="Unassembled WGS sequence"/>
</dbReference>
<gene>
    <name evidence="1" type="ORF">NCTC10082_04361</name>
</gene>
<organism evidence="1 2">
    <name type="scientific">Escherichia coli</name>
    <dbReference type="NCBI Taxonomy" id="562"/>
    <lineage>
        <taxon>Bacteria</taxon>
        <taxon>Pseudomonadati</taxon>
        <taxon>Pseudomonadota</taxon>
        <taxon>Gammaproteobacteria</taxon>
        <taxon>Enterobacterales</taxon>
        <taxon>Enterobacteriaceae</taxon>
        <taxon>Escherichia</taxon>
    </lineage>
</organism>
<sequence length="203" mass="22312">MTEQRPELRTPGSTVAAAERIVAWLKTALQGKTPDRADVVERHIGQFNSPEEVKRYLSGRTGCIRVAALRVRDINPRGGLSGLVTWVAYIMATDSWGYSRDVRCEVLAGKVIKRLLSSDATAGMGAERLAADVRADNIYSASLDGLGVTMWAVTWEQEFRLDEEIDLAALPDFLRLGATLRSGEHTEINDVIHVRGDDGTETD</sequence>
<accession>A0A2S8JQ26</accession>
<dbReference type="RefSeq" id="WP_047084872.1">
    <property type="nucleotide sequence ID" value="NZ_BFKY01000082.1"/>
</dbReference>
<dbReference type="EMBL" id="UFZA01000002">
    <property type="protein sequence ID" value="STE71480.1"/>
    <property type="molecule type" value="Genomic_DNA"/>
</dbReference>
<name>A0A2S8JQ26_ECOLX</name>
<reference evidence="1 2" key="1">
    <citation type="submission" date="2018-06" db="EMBL/GenBank/DDBJ databases">
        <authorList>
            <consortium name="Pathogen Informatics"/>
            <person name="Doyle S."/>
        </authorList>
    </citation>
    <scope>NUCLEOTIDE SEQUENCE [LARGE SCALE GENOMIC DNA]</scope>
    <source>
        <strain evidence="1 2">NCTC10082</strain>
    </source>
</reference>
<proteinExistence type="predicted"/>
<protein>
    <submittedName>
        <fullName evidence="1">Uncharacterized protein</fullName>
    </submittedName>
</protein>
<evidence type="ECO:0000313" key="1">
    <source>
        <dbReference type="EMBL" id="STE71480.1"/>
    </source>
</evidence>
<dbReference type="AlphaFoldDB" id="A0A2S8JQ26"/>
<evidence type="ECO:0000313" key="2">
    <source>
        <dbReference type="Proteomes" id="UP000255164"/>
    </source>
</evidence>